<dbReference type="InterPro" id="IPR027417">
    <property type="entry name" value="P-loop_NTPase"/>
</dbReference>
<dbReference type="AlphaFoldDB" id="A0A1H9YDN9"/>
<evidence type="ECO:0000256" key="3">
    <source>
        <dbReference type="ARBA" id="ARBA00022741"/>
    </source>
</evidence>
<dbReference type="Pfam" id="PF00005">
    <property type="entry name" value="ABC_tran"/>
    <property type="match status" value="1"/>
</dbReference>
<accession>A0A1H9YDN9</accession>
<comment type="subcellular location">
    <subcellularLocation>
        <location evidence="1">Cell membrane</location>
        <topology evidence="1">Peripheral membrane protein</topology>
        <orientation evidence="1">Cytoplasmic side</orientation>
    </subcellularLocation>
</comment>
<dbReference type="PROSITE" id="PS50893">
    <property type="entry name" value="ABC_TRANSPORTER_2"/>
    <property type="match status" value="1"/>
</dbReference>
<evidence type="ECO:0000313" key="7">
    <source>
        <dbReference type="EMBL" id="SES67001.1"/>
    </source>
</evidence>
<evidence type="ECO:0000256" key="1">
    <source>
        <dbReference type="ARBA" id="ARBA00004413"/>
    </source>
</evidence>
<proteinExistence type="inferred from homology"/>
<dbReference type="RefSeq" id="WP_091688608.1">
    <property type="nucleotide sequence ID" value="NZ_CAAGSJ010000003.1"/>
</dbReference>
<dbReference type="PANTHER" id="PTHR42711">
    <property type="entry name" value="ABC TRANSPORTER ATP-BINDING PROTEIN"/>
    <property type="match status" value="1"/>
</dbReference>
<evidence type="ECO:0000256" key="5">
    <source>
        <dbReference type="ARBA" id="ARBA00049985"/>
    </source>
</evidence>
<dbReference type="PROSITE" id="PS00211">
    <property type="entry name" value="ABC_TRANSPORTER_1"/>
    <property type="match status" value="1"/>
</dbReference>
<dbReference type="GO" id="GO:1900753">
    <property type="term" value="P:doxorubicin transport"/>
    <property type="evidence" value="ECO:0007669"/>
    <property type="project" value="InterPro"/>
</dbReference>
<dbReference type="STRING" id="1353158.SAMN04488587_0468"/>
<feature type="domain" description="ABC transporter" evidence="6">
    <location>
        <begin position="4"/>
        <end position="234"/>
    </location>
</feature>
<gene>
    <name evidence="7" type="ORF">SAMN04488587_0468</name>
</gene>
<dbReference type="GO" id="GO:0005524">
    <property type="term" value="F:ATP binding"/>
    <property type="evidence" value="ECO:0007669"/>
    <property type="project" value="UniProtKB-KW"/>
</dbReference>
<dbReference type="PANTHER" id="PTHR42711:SF18">
    <property type="entry name" value="ABC TRANSPORTER, ATP-BINDING PROTEIN"/>
    <property type="match status" value="1"/>
</dbReference>
<comment type="similarity">
    <text evidence="5">Belongs to the ABC transporter superfamily. Drug exporter-1 (DrugE1) (TC 3.A.1.105) family.</text>
</comment>
<dbReference type="EMBL" id="FOHQ01000001">
    <property type="protein sequence ID" value="SES67001.1"/>
    <property type="molecule type" value="Genomic_DNA"/>
</dbReference>
<dbReference type="GO" id="GO:0016887">
    <property type="term" value="F:ATP hydrolysis activity"/>
    <property type="evidence" value="ECO:0007669"/>
    <property type="project" value="InterPro"/>
</dbReference>
<evidence type="ECO:0000256" key="2">
    <source>
        <dbReference type="ARBA" id="ARBA00022448"/>
    </source>
</evidence>
<dbReference type="InterPro" id="IPR003439">
    <property type="entry name" value="ABC_transporter-like_ATP-bd"/>
</dbReference>
<dbReference type="InterPro" id="IPR003593">
    <property type="entry name" value="AAA+_ATPase"/>
</dbReference>
<sequence length="306" mass="34600">MFAIQVKNIKKTFENIIAVDNVNFNVEKGEIFGFLGPNGAGKTTAIRLLTGILMPDFGNVFIEGIDLVKNPIKAKMMMGVIPEIGNVYADLTAKQNLYLAGKYYGLSKNTLEKKSEELLSTLGLYERRNDPVRTFSKGMKQRVSIACAIIHDPHILILDEPTEGLDVQSRRLVIETIKHMNGKGSTIFLTTHNIEEANKLCQRVCIINKGKIVAIDKPEILKSTFEKTQSIEISFDQKINRNLFVSDFISKIDLYGDKWRLYTNDLDKTIKHVVTLAQKNDLKIISMKTYGPSLEEVFVRLTEVDR</sequence>
<dbReference type="InterPro" id="IPR017871">
    <property type="entry name" value="ABC_transporter-like_CS"/>
</dbReference>
<keyword evidence="8" id="KW-1185">Reference proteome</keyword>
<evidence type="ECO:0000256" key="4">
    <source>
        <dbReference type="ARBA" id="ARBA00022840"/>
    </source>
</evidence>
<dbReference type="InterPro" id="IPR050763">
    <property type="entry name" value="ABC_transporter_ATP-binding"/>
</dbReference>
<evidence type="ECO:0000259" key="6">
    <source>
        <dbReference type="PROSITE" id="PS50893"/>
    </source>
</evidence>
<dbReference type="OrthoDB" id="87732at2157"/>
<dbReference type="Proteomes" id="UP000243338">
    <property type="component" value="Unassembled WGS sequence"/>
</dbReference>
<reference evidence="8" key="1">
    <citation type="submission" date="2016-10" db="EMBL/GenBank/DDBJ databases">
        <authorList>
            <person name="Varghese N."/>
            <person name="Submissions S."/>
        </authorList>
    </citation>
    <scope>NUCLEOTIDE SEQUENCE [LARGE SCALE GENOMIC DNA]</scope>
    <source>
        <strain evidence="8">SLH 33</strain>
    </source>
</reference>
<dbReference type="NCBIfam" id="TIGR01188">
    <property type="entry name" value="drrA"/>
    <property type="match status" value="1"/>
</dbReference>
<dbReference type="GO" id="GO:0005886">
    <property type="term" value="C:plasma membrane"/>
    <property type="evidence" value="ECO:0007669"/>
    <property type="project" value="UniProtKB-SubCell"/>
</dbReference>
<dbReference type="SMART" id="SM00382">
    <property type="entry name" value="AAA"/>
    <property type="match status" value="1"/>
</dbReference>
<evidence type="ECO:0000313" key="8">
    <source>
        <dbReference type="Proteomes" id="UP000243338"/>
    </source>
</evidence>
<name>A0A1H9YDN9_9EURY</name>
<protein>
    <submittedName>
        <fullName evidence="7">ABC-2 type transport system ATP-binding protein</fullName>
    </submittedName>
</protein>
<dbReference type="Gene3D" id="3.40.50.300">
    <property type="entry name" value="P-loop containing nucleotide triphosphate hydrolases"/>
    <property type="match status" value="1"/>
</dbReference>
<organism evidence="7 8">
    <name type="scientific">Methanococcoides vulcani</name>
    <dbReference type="NCBI Taxonomy" id="1353158"/>
    <lineage>
        <taxon>Archaea</taxon>
        <taxon>Methanobacteriati</taxon>
        <taxon>Methanobacteriota</taxon>
        <taxon>Stenosarchaea group</taxon>
        <taxon>Methanomicrobia</taxon>
        <taxon>Methanosarcinales</taxon>
        <taxon>Methanosarcinaceae</taxon>
        <taxon>Methanococcoides</taxon>
    </lineage>
</organism>
<dbReference type="GO" id="GO:0043215">
    <property type="term" value="P:daunorubicin transport"/>
    <property type="evidence" value="ECO:0007669"/>
    <property type="project" value="InterPro"/>
</dbReference>
<dbReference type="SUPFAM" id="SSF52540">
    <property type="entry name" value="P-loop containing nucleoside triphosphate hydrolases"/>
    <property type="match status" value="1"/>
</dbReference>
<keyword evidence="2" id="KW-0813">Transport</keyword>
<dbReference type="InterPro" id="IPR005894">
    <property type="entry name" value="DrrA"/>
</dbReference>
<keyword evidence="3" id="KW-0547">Nucleotide-binding</keyword>
<keyword evidence="4 7" id="KW-0067">ATP-binding</keyword>